<evidence type="ECO:0000313" key="1">
    <source>
        <dbReference type="EMBL" id="CAG6567138.1"/>
    </source>
</evidence>
<dbReference type="EMBL" id="HBUE01172095">
    <property type="protein sequence ID" value="CAG6515639.1"/>
    <property type="molecule type" value="Transcribed_RNA"/>
</dbReference>
<dbReference type="EMBL" id="HBUE01097944">
    <property type="protein sequence ID" value="CAG6483880.1"/>
    <property type="molecule type" value="Transcribed_RNA"/>
</dbReference>
<dbReference type="EMBL" id="HBUE01097947">
    <property type="protein sequence ID" value="CAG6483883.1"/>
    <property type="molecule type" value="Transcribed_RNA"/>
</dbReference>
<dbReference type="EMBL" id="HBUE01277550">
    <property type="protein sequence ID" value="CAG6567139.1"/>
    <property type="molecule type" value="Transcribed_RNA"/>
</dbReference>
<reference evidence="1" key="1">
    <citation type="submission" date="2021-05" db="EMBL/GenBank/DDBJ databases">
        <authorList>
            <person name="Alioto T."/>
            <person name="Alioto T."/>
            <person name="Gomez Garrido J."/>
        </authorList>
    </citation>
    <scope>NUCLEOTIDE SEQUENCE</scope>
</reference>
<dbReference type="EMBL" id="HBUE01277549">
    <property type="protein sequence ID" value="CAG6567138.1"/>
    <property type="molecule type" value="Transcribed_RNA"/>
</dbReference>
<proteinExistence type="predicted"/>
<name>A0A8D8JAJ6_CULPI</name>
<accession>A0A8D8JAJ6</accession>
<dbReference type="EMBL" id="HBUE01097943">
    <property type="protein sequence ID" value="CAG6483879.1"/>
    <property type="molecule type" value="Transcribed_RNA"/>
</dbReference>
<organism evidence="1">
    <name type="scientific">Culex pipiens</name>
    <name type="common">House mosquito</name>
    <dbReference type="NCBI Taxonomy" id="7175"/>
    <lineage>
        <taxon>Eukaryota</taxon>
        <taxon>Metazoa</taxon>
        <taxon>Ecdysozoa</taxon>
        <taxon>Arthropoda</taxon>
        <taxon>Hexapoda</taxon>
        <taxon>Insecta</taxon>
        <taxon>Pterygota</taxon>
        <taxon>Neoptera</taxon>
        <taxon>Endopterygota</taxon>
        <taxon>Diptera</taxon>
        <taxon>Nematocera</taxon>
        <taxon>Culicoidea</taxon>
        <taxon>Culicidae</taxon>
        <taxon>Culicinae</taxon>
        <taxon>Culicini</taxon>
        <taxon>Culex</taxon>
        <taxon>Culex</taxon>
    </lineage>
</organism>
<protein>
    <submittedName>
        <fullName evidence="1">(northern house mosquito) hypothetical protein</fullName>
    </submittedName>
</protein>
<dbReference type="EMBL" id="HBUE01172096">
    <property type="protein sequence ID" value="CAG6515640.1"/>
    <property type="molecule type" value="Transcribed_RNA"/>
</dbReference>
<dbReference type="AlphaFoldDB" id="A0A8D8JAJ6"/>
<dbReference type="EMBL" id="HBUE01097948">
    <property type="protein sequence ID" value="CAG6483884.1"/>
    <property type="molecule type" value="Transcribed_RNA"/>
</dbReference>
<dbReference type="EMBL" id="HBUE01097946">
    <property type="protein sequence ID" value="CAG6483882.1"/>
    <property type="molecule type" value="Transcribed_RNA"/>
</dbReference>
<sequence length="109" mass="12304">MASSVGSVGRLPRNVVSASAAAWNLLTRQNPADQPLTGSPPWFLSDLPVHADFIRMTQILCDESHRVKFFLAQNYEHRTQSTALVCQTQLRYFTKKKLLQLLKVTQFTA</sequence>